<dbReference type="EMBL" id="BK014805">
    <property type="protein sequence ID" value="DAD76604.1"/>
    <property type="molecule type" value="Genomic_DNA"/>
</dbReference>
<name>A0A8S5M2Z6_9CAUD</name>
<protein>
    <submittedName>
        <fullName evidence="1">Uncharacterized protein</fullName>
    </submittedName>
</protein>
<sequence length="38" mass="4620">MPFVKREQRQKNKKNNLTLLSMNCETFLKIMMIINILH</sequence>
<organism evidence="1">
    <name type="scientific">Siphoviridae sp. ctOkv13</name>
    <dbReference type="NCBI Taxonomy" id="2826314"/>
    <lineage>
        <taxon>Viruses</taxon>
        <taxon>Duplodnaviria</taxon>
        <taxon>Heunggongvirae</taxon>
        <taxon>Uroviricota</taxon>
        <taxon>Caudoviricetes</taxon>
    </lineage>
</organism>
<reference evidence="1" key="1">
    <citation type="journal article" date="2021" name="Proc. Natl. Acad. Sci. U.S.A.">
        <title>A Catalog of Tens of Thousands of Viruses from Human Metagenomes Reveals Hidden Associations with Chronic Diseases.</title>
        <authorList>
            <person name="Tisza M.J."/>
            <person name="Buck C.B."/>
        </authorList>
    </citation>
    <scope>NUCLEOTIDE SEQUENCE</scope>
    <source>
        <strain evidence="1">CtOkv13</strain>
    </source>
</reference>
<proteinExistence type="predicted"/>
<accession>A0A8S5M2Z6</accession>
<evidence type="ECO:0000313" key="1">
    <source>
        <dbReference type="EMBL" id="DAD76604.1"/>
    </source>
</evidence>